<dbReference type="HOGENOM" id="CLU_698452_0_0_1"/>
<dbReference type="OrthoDB" id="3488152at2759"/>
<organism evidence="2 3">
    <name type="scientific">Marssonina brunnea f. sp. multigermtubi (strain MB_m1)</name>
    <name type="common">Marssonina leaf spot fungus</name>
    <dbReference type="NCBI Taxonomy" id="1072389"/>
    <lineage>
        <taxon>Eukaryota</taxon>
        <taxon>Fungi</taxon>
        <taxon>Dikarya</taxon>
        <taxon>Ascomycota</taxon>
        <taxon>Pezizomycotina</taxon>
        <taxon>Leotiomycetes</taxon>
        <taxon>Helotiales</taxon>
        <taxon>Drepanopezizaceae</taxon>
        <taxon>Drepanopeziza</taxon>
    </lineage>
</organism>
<dbReference type="eggNOG" id="KOG3752">
    <property type="taxonomic scope" value="Eukaryota"/>
</dbReference>
<dbReference type="KEGG" id="mbe:MBM_05614"/>
<dbReference type="Proteomes" id="UP000006753">
    <property type="component" value="Unassembled WGS sequence"/>
</dbReference>
<dbReference type="STRING" id="1072389.K1WFR4"/>
<dbReference type="InParanoid" id="K1WFR4"/>
<protein>
    <submittedName>
        <fullName evidence="2">Uncharacterized protein</fullName>
    </submittedName>
</protein>
<feature type="region of interest" description="Disordered" evidence="1">
    <location>
        <begin position="332"/>
        <end position="370"/>
    </location>
</feature>
<keyword evidence="3" id="KW-1185">Reference proteome</keyword>
<name>K1WFR4_MARBU</name>
<dbReference type="GeneID" id="18761549"/>
<sequence length="395" mass="44914">MSTSQPRRNSRVFDKPVRVVAANQAGPARSSLANPRNMIVEKGGLCYLARDITYRGNGVFQQGNLMPHTIVVSIHGVCMTGRGTTEARATYGVYVGDGSEHNEGGELPETEKQTAQVAPLYAVKRAIEIVEDQIMMAPDPVELKTVIIKTHTTFLINCLSCDVWEWERNDYQNSEGFEVTNRLLIEKVHDMLLEAKRERGLRIKFWSVDAEENFEAFYLAYIPFEKRVTIAEPEPRPSELEQAVMYYMFEAPMDPTAQALSVRLDINLPSTAPDGRRNFPGVTAPIRRLVIMGEDRPRNFERLFGATWKALALQEWRALRHEVLTVPESERSPAAQMLDRGTPYYRPRAPTTEEKRWQDQREAEQRQEVERQQDVNVTITLADLMNLALSGQDAC</sequence>
<feature type="compositionally biased region" description="Basic and acidic residues" evidence="1">
    <location>
        <begin position="351"/>
        <end position="370"/>
    </location>
</feature>
<dbReference type="InterPro" id="IPR012337">
    <property type="entry name" value="RNaseH-like_sf"/>
</dbReference>
<dbReference type="RefSeq" id="XP_007293503.1">
    <property type="nucleotide sequence ID" value="XM_007293441.1"/>
</dbReference>
<proteinExistence type="predicted"/>
<evidence type="ECO:0000313" key="2">
    <source>
        <dbReference type="EMBL" id="EKD16320.1"/>
    </source>
</evidence>
<dbReference type="CDD" id="cd13934">
    <property type="entry name" value="RNase_H_Dikarya_like"/>
    <property type="match status" value="1"/>
</dbReference>
<accession>K1WFR4</accession>
<evidence type="ECO:0000313" key="3">
    <source>
        <dbReference type="Proteomes" id="UP000006753"/>
    </source>
</evidence>
<dbReference type="AlphaFoldDB" id="K1WFR4"/>
<evidence type="ECO:0000256" key="1">
    <source>
        <dbReference type="SAM" id="MobiDB-lite"/>
    </source>
</evidence>
<dbReference type="EMBL" id="JH921439">
    <property type="protein sequence ID" value="EKD16320.1"/>
    <property type="molecule type" value="Genomic_DNA"/>
</dbReference>
<dbReference type="InterPro" id="IPR036397">
    <property type="entry name" value="RNaseH_sf"/>
</dbReference>
<dbReference type="GO" id="GO:0003676">
    <property type="term" value="F:nucleic acid binding"/>
    <property type="evidence" value="ECO:0007669"/>
    <property type="project" value="InterPro"/>
</dbReference>
<reference evidence="2 3" key="1">
    <citation type="journal article" date="2012" name="BMC Genomics">
        <title>Sequencing the genome of Marssonina brunnea reveals fungus-poplar co-evolution.</title>
        <authorList>
            <person name="Zhu S."/>
            <person name="Cao Y.-Z."/>
            <person name="Jiang C."/>
            <person name="Tan B.-Y."/>
            <person name="Wang Z."/>
            <person name="Feng S."/>
            <person name="Zhang L."/>
            <person name="Su X.-H."/>
            <person name="Brejova B."/>
            <person name="Vinar T."/>
            <person name="Xu M."/>
            <person name="Wang M.-X."/>
            <person name="Zhang S.-G."/>
            <person name="Huang M.-R."/>
            <person name="Wu R."/>
            <person name="Zhou Y."/>
        </authorList>
    </citation>
    <scope>NUCLEOTIDE SEQUENCE [LARGE SCALE GENOMIC DNA]</scope>
    <source>
        <strain evidence="2 3">MB_m1</strain>
    </source>
</reference>
<gene>
    <name evidence="2" type="ORF">MBM_05614</name>
</gene>
<dbReference type="SUPFAM" id="SSF53098">
    <property type="entry name" value="Ribonuclease H-like"/>
    <property type="match status" value="1"/>
</dbReference>
<dbReference type="Gene3D" id="3.30.420.10">
    <property type="entry name" value="Ribonuclease H-like superfamily/Ribonuclease H"/>
    <property type="match status" value="1"/>
</dbReference>